<dbReference type="RefSeq" id="WP_053907889.1">
    <property type="nucleotide sequence ID" value="NZ_CAWMUS010000014.1"/>
</dbReference>
<comment type="caution">
    <text evidence="3">The sequence shown here is derived from an EMBL/GenBank/DDBJ whole genome shotgun (WGS) entry which is preliminary data.</text>
</comment>
<dbReference type="Proteomes" id="UP000053226">
    <property type="component" value="Unassembled WGS sequence"/>
</dbReference>
<dbReference type="EMBL" id="LGAA01000014">
    <property type="protein sequence ID" value="KPD03258.1"/>
    <property type="molecule type" value="Genomic_DNA"/>
</dbReference>
<name>A0A0N0ZBG7_9GAMM</name>
<comment type="similarity">
    <text evidence="1 2">Belongs to the UPF0231 family.</text>
</comment>
<gene>
    <name evidence="3" type="ORF">M992_1391</name>
</gene>
<evidence type="ECO:0000313" key="3">
    <source>
        <dbReference type="EMBL" id="KPD03258.1"/>
    </source>
</evidence>
<dbReference type="InterPro" id="IPR008249">
    <property type="entry name" value="UPF0231"/>
</dbReference>
<dbReference type="AlphaFoldDB" id="A0A0N0ZBG7"/>
<evidence type="ECO:0000256" key="2">
    <source>
        <dbReference type="HAMAP-Rule" id="MF_01053"/>
    </source>
</evidence>
<accession>A0A0N0ZBG7</accession>
<evidence type="ECO:0000313" key="4">
    <source>
        <dbReference type="Proteomes" id="UP000053226"/>
    </source>
</evidence>
<keyword evidence="4" id="KW-1185">Reference proteome</keyword>
<protein>
    <recommendedName>
        <fullName evidence="2">UPF0231 protein M992_1391</fullName>
    </recommendedName>
</protein>
<dbReference type="PIRSF" id="PIRSF006287">
    <property type="entry name" value="UCP006287"/>
    <property type="match status" value="1"/>
</dbReference>
<sequence length="128" mass="14933">MDYEFFQDLTGVISAKFSMDHEAIGYWLNEEVKGDLSIIEQINNAFSEIKGSNKQWQKIGHEYTLLMDDEEIMIRANQLVFETDDLEEGMSYYDNESVAFCGIEDFQLMLSDYSQFVLANTRSFTYVK</sequence>
<reference evidence="3 4" key="1">
    <citation type="submission" date="2015-07" db="EMBL/GenBank/DDBJ databases">
        <title>ATOL: Assembling a taxonomically balanced genome-scale reconstruction of the evolutionary history of the Enterobacteriaceae.</title>
        <authorList>
            <person name="Plunkett G.III."/>
            <person name="Neeno-Eckwall E.C."/>
            <person name="Glasner J.D."/>
            <person name="Perna N.T."/>
        </authorList>
    </citation>
    <scope>NUCLEOTIDE SEQUENCE [LARGE SCALE GENOMIC DNA]</scope>
    <source>
        <strain evidence="3 4">ATCC 35017</strain>
    </source>
</reference>
<dbReference type="OrthoDB" id="5739292at2"/>
<proteinExistence type="inferred from homology"/>
<evidence type="ECO:0000256" key="1">
    <source>
        <dbReference type="ARBA" id="ARBA00005367"/>
    </source>
</evidence>
<dbReference type="NCBIfam" id="NF003576">
    <property type="entry name" value="PRK05248.1-3"/>
    <property type="match status" value="1"/>
</dbReference>
<dbReference type="HAMAP" id="MF_01053">
    <property type="entry name" value="UPF0231"/>
    <property type="match status" value="1"/>
</dbReference>
<dbReference type="Pfam" id="PF06062">
    <property type="entry name" value="UPF0231"/>
    <property type="match status" value="1"/>
</dbReference>
<organism evidence="3 4">
    <name type="scientific">Moellerella wisconsensis ATCC 35017</name>
    <dbReference type="NCBI Taxonomy" id="1354267"/>
    <lineage>
        <taxon>Bacteria</taxon>
        <taxon>Pseudomonadati</taxon>
        <taxon>Pseudomonadota</taxon>
        <taxon>Gammaproteobacteria</taxon>
        <taxon>Enterobacterales</taxon>
        <taxon>Morganellaceae</taxon>
        <taxon>Moellerella</taxon>
    </lineage>
</organism>